<name>A0ABT8U4W1_9FLAO</name>
<dbReference type="EMBL" id="JAULSJ010000015">
    <property type="protein sequence ID" value="MDO3425481.1"/>
    <property type="molecule type" value="Genomic_DNA"/>
</dbReference>
<proteinExistence type="predicted"/>
<dbReference type="RefSeq" id="WP_302716163.1">
    <property type="nucleotide sequence ID" value="NZ_JAULSJ010000015.1"/>
</dbReference>
<dbReference type="Proteomes" id="UP001168128">
    <property type="component" value="Unassembled WGS sequence"/>
</dbReference>
<organism evidence="1 2">
    <name type="scientific">Chryseobacterium urinae</name>
    <dbReference type="NCBI Taxonomy" id="3058400"/>
    <lineage>
        <taxon>Bacteria</taxon>
        <taxon>Pseudomonadati</taxon>
        <taxon>Bacteroidota</taxon>
        <taxon>Flavobacteriia</taxon>
        <taxon>Flavobacteriales</taxon>
        <taxon>Weeksellaceae</taxon>
        <taxon>Chryseobacterium group</taxon>
        <taxon>Chryseobacterium</taxon>
    </lineage>
</organism>
<keyword evidence="2" id="KW-1185">Reference proteome</keyword>
<protein>
    <submittedName>
        <fullName evidence="1">Uncharacterized protein</fullName>
    </submittedName>
</protein>
<sequence length="234" mass="28483">MDDLILDIRTYYNEFEYDRLIVDYVFTLQGSYNFIVRYKKNNEYRNTEVSNRPIRNKVRKMADKFEEQINSAQKFNRVRIEINIDGTYSERYWWDVLKERRDILNGAEVFFQWTNDRMMSMIFEFEQENNLLPTQYDSDDELEYLSSWDSGVFSFHINEKKRLEYKIVLTKDGVERVLEMPLKDYFIEGILEHRQITNTELSDEWKPWNTLIIKSPHTGIPYDKVDEFVSYTLE</sequence>
<comment type="caution">
    <text evidence="1">The sequence shown here is derived from an EMBL/GenBank/DDBJ whole genome shotgun (WGS) entry which is preliminary data.</text>
</comment>
<gene>
    <name evidence="1" type="ORF">QWT87_11320</name>
</gene>
<evidence type="ECO:0000313" key="2">
    <source>
        <dbReference type="Proteomes" id="UP001168128"/>
    </source>
</evidence>
<evidence type="ECO:0000313" key="1">
    <source>
        <dbReference type="EMBL" id="MDO3425481.1"/>
    </source>
</evidence>
<accession>A0ABT8U4W1</accession>
<reference evidence="1" key="1">
    <citation type="submission" date="2023-07" db="EMBL/GenBank/DDBJ databases">
        <title>AMR profile of multidrug- resistance Chryseobacterium gambrini related strain.</title>
        <authorList>
            <person name="Kirdat K."/>
            <person name="Bhatt A."/>
            <person name="Kuyare S."/>
            <person name="Yadav A."/>
        </authorList>
    </citation>
    <scope>NUCLEOTIDE SEQUENCE</scope>
    <source>
        <strain evidence="1">APV-1</strain>
    </source>
</reference>